<dbReference type="InterPro" id="IPR002616">
    <property type="entry name" value="tRNA_ribo_trans-like"/>
</dbReference>
<dbReference type="EMBL" id="BARS01039701">
    <property type="protein sequence ID" value="GAG21932.1"/>
    <property type="molecule type" value="Genomic_DNA"/>
</dbReference>
<evidence type="ECO:0000313" key="3">
    <source>
        <dbReference type="EMBL" id="GAG21932.1"/>
    </source>
</evidence>
<dbReference type="SUPFAM" id="SSF51713">
    <property type="entry name" value="tRNA-guanine transglycosylase"/>
    <property type="match status" value="1"/>
</dbReference>
<dbReference type="Pfam" id="PF01702">
    <property type="entry name" value="TGT"/>
    <property type="match status" value="1"/>
</dbReference>
<organism evidence="3">
    <name type="scientific">marine sediment metagenome</name>
    <dbReference type="NCBI Taxonomy" id="412755"/>
    <lineage>
        <taxon>unclassified sequences</taxon>
        <taxon>metagenomes</taxon>
        <taxon>ecological metagenomes</taxon>
    </lineage>
</organism>
<evidence type="ECO:0000256" key="1">
    <source>
        <dbReference type="ARBA" id="ARBA00022694"/>
    </source>
</evidence>
<dbReference type="PANTHER" id="PTHR46499">
    <property type="entry name" value="QUEUINE TRNA-RIBOSYLTRANSFERASE"/>
    <property type="match status" value="1"/>
</dbReference>
<protein>
    <recommendedName>
        <fullName evidence="2">tRNA-guanine(15) transglycosylase-like domain-containing protein</fullName>
    </recommendedName>
</protein>
<dbReference type="InterPro" id="IPR050076">
    <property type="entry name" value="ArchSynthase1/Queuine_TRR"/>
</dbReference>
<dbReference type="AlphaFoldDB" id="X0WFH3"/>
<reference evidence="3" key="1">
    <citation type="journal article" date="2014" name="Front. Microbiol.">
        <title>High frequency of phylogenetically diverse reductive dehalogenase-homologous genes in deep subseafloor sedimentary metagenomes.</title>
        <authorList>
            <person name="Kawai M."/>
            <person name="Futagami T."/>
            <person name="Toyoda A."/>
            <person name="Takaki Y."/>
            <person name="Nishi S."/>
            <person name="Hori S."/>
            <person name="Arai W."/>
            <person name="Tsubouchi T."/>
            <person name="Morono Y."/>
            <person name="Uchiyama I."/>
            <person name="Ito T."/>
            <person name="Fujiyama A."/>
            <person name="Inagaki F."/>
            <person name="Takami H."/>
        </authorList>
    </citation>
    <scope>NUCLEOTIDE SEQUENCE</scope>
    <source>
        <strain evidence="3">Expedition CK06-06</strain>
    </source>
</reference>
<dbReference type="InterPro" id="IPR036511">
    <property type="entry name" value="TGT-like_sf"/>
</dbReference>
<dbReference type="PANTHER" id="PTHR46499:SF1">
    <property type="entry name" value="QUEUINE TRNA-RIBOSYLTRANSFERASE"/>
    <property type="match status" value="1"/>
</dbReference>
<name>X0WFH3_9ZZZZ</name>
<keyword evidence="1" id="KW-0819">tRNA processing</keyword>
<dbReference type="NCBIfam" id="TIGR00449">
    <property type="entry name" value="tgt_general"/>
    <property type="match status" value="1"/>
</dbReference>
<dbReference type="GO" id="GO:0005829">
    <property type="term" value="C:cytosol"/>
    <property type="evidence" value="ECO:0007669"/>
    <property type="project" value="TreeGrafter"/>
</dbReference>
<dbReference type="GO" id="GO:0008616">
    <property type="term" value="P:tRNA queuosine(34) biosynthetic process"/>
    <property type="evidence" value="ECO:0007669"/>
    <property type="project" value="TreeGrafter"/>
</dbReference>
<comment type="caution">
    <text evidence="3">The sequence shown here is derived from an EMBL/GenBank/DDBJ whole genome shotgun (WGS) entry which is preliminary data.</text>
</comment>
<evidence type="ECO:0000259" key="2">
    <source>
        <dbReference type="Pfam" id="PF01702"/>
    </source>
</evidence>
<sequence length="78" mass="9446">AYLHHLFRCEELLAYRLATIHNLRFVMRLMEEMRRSILDGSFPSFKESFLASYQPTDEVVRLSQRQKGMKWRGKKFSY</sequence>
<dbReference type="Gene3D" id="3.20.20.105">
    <property type="entry name" value="Queuine tRNA-ribosyltransferase-like"/>
    <property type="match status" value="1"/>
</dbReference>
<accession>X0WFH3</accession>
<feature type="non-terminal residue" evidence="3">
    <location>
        <position position="1"/>
    </location>
</feature>
<feature type="domain" description="tRNA-guanine(15) transglycosylase-like" evidence="2">
    <location>
        <begin position="1"/>
        <end position="54"/>
    </location>
</feature>
<proteinExistence type="predicted"/>
<gene>
    <name evidence="3" type="ORF">S01H1_60602</name>
</gene>